<accession>A0A916NHJ5</accession>
<evidence type="ECO:0000313" key="2">
    <source>
        <dbReference type="Proteomes" id="UP000683507"/>
    </source>
</evidence>
<dbReference type="InterPro" id="IPR007391">
    <property type="entry name" value="Vancomycin_resist_VanW"/>
</dbReference>
<dbReference type="KEGG" id="ptan:CRYO30217_02120"/>
<dbReference type="Pfam" id="PF04294">
    <property type="entry name" value="VanW"/>
    <property type="match status" value="1"/>
</dbReference>
<gene>
    <name evidence="1" type="ORF">CRYO30217_02120</name>
</gene>
<dbReference type="SUPFAM" id="SSF53756">
    <property type="entry name" value="UDP-Glycosyltransferase/glycogen phosphorylase"/>
    <property type="match status" value="1"/>
</dbReference>
<proteinExistence type="predicted"/>
<dbReference type="Proteomes" id="UP000683507">
    <property type="component" value="Chromosome"/>
</dbReference>
<sequence length="583" mass="65982">MGATIISNQLAEEHSKKEELIFKFKTWVHTSLRAVKNLINPPHKGVVNNELINSTTISTSLSALWNRNDNEKNWILTAGKIENLRIAAKALNGLEIPAEATFSFWKQIGNPNLDRNYKIGREIREGCLVPTKAGGLCQLSNALYDAALKANFEIIERHRHSKIVKGSLAEQNRDATVKWNYVDLRFRSKSAFRIEAELTATHLIVKFKAKAKTASNSTQNIFSSTPSHLNDCHSCGNKTCIKSIFKQQPTHSRAFIIESDRPEWIKFVGDQMNANDYLIDLTGKSLFSNHSRNIKLNNQPLLDKVVARLQKKSDIFKEKMSQDLKLAKRIQKILPIEVTHITVSQDLALHFQELGVFGGRTFQILMTRLPLQQLHKRLDYAFQIHPYSPTLTNYRASDLLVELEQKILLNAHKLITTHQEIAKLHQKKTVLIDFEQSLGVSNSLVNTNRLNVLLPHSALARKGIYEVLKLQREHSFHLIIGGKSVDQNGMLDHIDYSHFDGDFSKVDLIISPTYVEHYPKLILEGLAAGIPAIVSEAVGLSKVSHQEITILETGKYELFNNALESFIQSRNYHQGFNPLNLAS</sequence>
<dbReference type="RefSeq" id="WP_258542336.1">
    <property type="nucleotide sequence ID" value="NZ_OU015584.1"/>
</dbReference>
<organism evidence="1 2">
    <name type="scientific">Parvicella tangerina</name>
    <dbReference type="NCBI Taxonomy" id="2829795"/>
    <lineage>
        <taxon>Bacteria</taxon>
        <taxon>Pseudomonadati</taxon>
        <taxon>Bacteroidota</taxon>
        <taxon>Flavobacteriia</taxon>
        <taxon>Flavobacteriales</taxon>
        <taxon>Parvicellaceae</taxon>
        <taxon>Parvicella</taxon>
    </lineage>
</organism>
<dbReference type="AlphaFoldDB" id="A0A916NHJ5"/>
<keyword evidence="2" id="KW-1185">Reference proteome</keyword>
<dbReference type="EMBL" id="OU015584">
    <property type="protein sequence ID" value="CAG5083201.1"/>
    <property type="molecule type" value="Genomic_DNA"/>
</dbReference>
<name>A0A916NHJ5_9FLAO</name>
<dbReference type="PANTHER" id="PTHR35788">
    <property type="entry name" value="EXPORTED PROTEIN-RELATED"/>
    <property type="match status" value="1"/>
</dbReference>
<evidence type="ECO:0000313" key="1">
    <source>
        <dbReference type="EMBL" id="CAG5083201.1"/>
    </source>
</evidence>
<dbReference type="PANTHER" id="PTHR35788:SF1">
    <property type="entry name" value="EXPORTED PROTEIN"/>
    <property type="match status" value="1"/>
</dbReference>
<evidence type="ECO:0008006" key="3">
    <source>
        <dbReference type="Google" id="ProtNLM"/>
    </source>
</evidence>
<reference evidence="1" key="1">
    <citation type="submission" date="2021-04" db="EMBL/GenBank/DDBJ databases">
        <authorList>
            <person name="Rodrigo-Torres L."/>
            <person name="Arahal R. D."/>
            <person name="Lucena T."/>
        </authorList>
    </citation>
    <scope>NUCLEOTIDE SEQUENCE</scope>
    <source>
        <strain evidence="1">AS29M-1</strain>
    </source>
</reference>
<dbReference type="InterPro" id="IPR052913">
    <property type="entry name" value="Glycopeptide_resist_protein"/>
</dbReference>
<dbReference type="Gene3D" id="3.40.50.2000">
    <property type="entry name" value="Glycogen Phosphorylase B"/>
    <property type="match status" value="1"/>
</dbReference>
<protein>
    <recommendedName>
        <fullName evidence="3">Glycosyltransferase</fullName>
    </recommendedName>
</protein>